<dbReference type="AlphaFoldDB" id="B9G7T1"/>
<reference evidence="2" key="2">
    <citation type="submission" date="2008-12" db="EMBL/GenBank/DDBJ databases">
        <title>Improved gene annotation of the rice (Oryza sativa) genomes.</title>
        <authorList>
            <person name="Wang J."/>
            <person name="Li R."/>
            <person name="Fan W."/>
            <person name="Huang Q."/>
            <person name="Zhang J."/>
            <person name="Zhou Y."/>
            <person name="Hu Y."/>
            <person name="Zi S."/>
            <person name="Li J."/>
            <person name="Ni P."/>
            <person name="Zheng H."/>
            <person name="Zhang Y."/>
            <person name="Zhao M."/>
            <person name="Hao Q."/>
            <person name="McDermott J."/>
            <person name="Samudrala R."/>
            <person name="Kristiansen K."/>
            <person name="Wong G.K.-S."/>
        </authorList>
    </citation>
    <scope>NUCLEOTIDE SEQUENCE</scope>
</reference>
<accession>B9G7T1</accession>
<gene>
    <name evidence="2" type="ORF">OsJ_30904</name>
</gene>
<evidence type="ECO:0000256" key="1">
    <source>
        <dbReference type="SAM" id="MobiDB-lite"/>
    </source>
</evidence>
<sequence>MGFFRNGAGGDYGKSDDDTLTMVEGGGGGQSVTAVLRRDGSDALGKGISDDNCRRRGWCRPWPHEGRDDGQRIQRRRPREGRIRLPGPSPR</sequence>
<feature type="compositionally biased region" description="Basic and acidic residues" evidence="1">
    <location>
        <begin position="62"/>
        <end position="72"/>
    </location>
</feature>
<dbReference type="Proteomes" id="UP000007752">
    <property type="component" value="Chromosome 10"/>
</dbReference>
<evidence type="ECO:0000313" key="2">
    <source>
        <dbReference type="EMBL" id="EEE50666.1"/>
    </source>
</evidence>
<proteinExistence type="predicted"/>
<reference evidence="2" key="1">
    <citation type="journal article" date="2005" name="PLoS Biol.">
        <title>The genomes of Oryza sativa: a history of duplications.</title>
        <authorList>
            <person name="Yu J."/>
            <person name="Wang J."/>
            <person name="Lin W."/>
            <person name="Li S."/>
            <person name="Li H."/>
            <person name="Zhou J."/>
            <person name="Ni P."/>
            <person name="Dong W."/>
            <person name="Hu S."/>
            <person name="Zeng C."/>
            <person name="Zhang J."/>
            <person name="Zhang Y."/>
            <person name="Li R."/>
            <person name="Xu Z."/>
            <person name="Li S."/>
            <person name="Li X."/>
            <person name="Zheng H."/>
            <person name="Cong L."/>
            <person name="Lin L."/>
            <person name="Yin J."/>
            <person name="Geng J."/>
            <person name="Li G."/>
            <person name="Shi J."/>
            <person name="Liu J."/>
            <person name="Lv H."/>
            <person name="Li J."/>
            <person name="Wang J."/>
            <person name="Deng Y."/>
            <person name="Ran L."/>
            <person name="Shi X."/>
            <person name="Wang X."/>
            <person name="Wu Q."/>
            <person name="Li C."/>
            <person name="Ren X."/>
            <person name="Wang J."/>
            <person name="Wang X."/>
            <person name="Li D."/>
            <person name="Liu D."/>
            <person name="Zhang X."/>
            <person name="Ji Z."/>
            <person name="Zhao W."/>
            <person name="Sun Y."/>
            <person name="Zhang Z."/>
            <person name="Bao J."/>
            <person name="Han Y."/>
            <person name="Dong L."/>
            <person name="Ji J."/>
            <person name="Chen P."/>
            <person name="Wu S."/>
            <person name="Liu J."/>
            <person name="Xiao Y."/>
            <person name="Bu D."/>
            <person name="Tan J."/>
            <person name="Yang L."/>
            <person name="Ye C."/>
            <person name="Zhang J."/>
            <person name="Xu J."/>
            <person name="Zhou Y."/>
            <person name="Yu Y."/>
            <person name="Zhang B."/>
            <person name="Zhuang S."/>
            <person name="Wei H."/>
            <person name="Liu B."/>
            <person name="Lei M."/>
            <person name="Yu H."/>
            <person name="Li Y."/>
            <person name="Xu H."/>
            <person name="Wei S."/>
            <person name="He X."/>
            <person name="Fang L."/>
            <person name="Zhang Z."/>
            <person name="Zhang Y."/>
            <person name="Huang X."/>
            <person name="Su Z."/>
            <person name="Tong W."/>
            <person name="Li J."/>
            <person name="Tong Z."/>
            <person name="Li S."/>
            <person name="Ye J."/>
            <person name="Wang L."/>
            <person name="Fang L."/>
            <person name="Lei T."/>
            <person name="Chen C."/>
            <person name="Chen H."/>
            <person name="Xu Z."/>
            <person name="Li H."/>
            <person name="Huang H."/>
            <person name="Zhang F."/>
            <person name="Xu H."/>
            <person name="Li N."/>
            <person name="Zhao C."/>
            <person name="Li S."/>
            <person name="Dong L."/>
            <person name="Huang Y."/>
            <person name="Li L."/>
            <person name="Xi Y."/>
            <person name="Qi Q."/>
            <person name="Li W."/>
            <person name="Zhang B."/>
            <person name="Hu W."/>
            <person name="Zhang Y."/>
            <person name="Tian X."/>
            <person name="Jiao Y."/>
            <person name="Liang X."/>
            <person name="Jin J."/>
            <person name="Gao L."/>
            <person name="Zheng W."/>
            <person name="Hao B."/>
            <person name="Liu S."/>
            <person name="Wang W."/>
            <person name="Yuan L."/>
            <person name="Cao M."/>
            <person name="McDermott J."/>
            <person name="Samudrala R."/>
            <person name="Wang J."/>
            <person name="Wong G.K."/>
            <person name="Yang H."/>
        </authorList>
    </citation>
    <scope>NUCLEOTIDE SEQUENCE [LARGE SCALE GENOMIC DNA]</scope>
</reference>
<dbReference type="EMBL" id="CM000147">
    <property type="protein sequence ID" value="EEE50666.1"/>
    <property type="molecule type" value="Genomic_DNA"/>
</dbReference>
<name>B9G7T1_ORYSJ</name>
<organism evidence="2">
    <name type="scientific">Oryza sativa subsp. japonica</name>
    <name type="common">Rice</name>
    <dbReference type="NCBI Taxonomy" id="39947"/>
    <lineage>
        <taxon>Eukaryota</taxon>
        <taxon>Viridiplantae</taxon>
        <taxon>Streptophyta</taxon>
        <taxon>Embryophyta</taxon>
        <taxon>Tracheophyta</taxon>
        <taxon>Spermatophyta</taxon>
        <taxon>Magnoliopsida</taxon>
        <taxon>Liliopsida</taxon>
        <taxon>Poales</taxon>
        <taxon>Poaceae</taxon>
        <taxon>BOP clade</taxon>
        <taxon>Oryzoideae</taxon>
        <taxon>Oryzeae</taxon>
        <taxon>Oryzinae</taxon>
        <taxon>Oryza</taxon>
        <taxon>Oryza sativa</taxon>
    </lineage>
</organism>
<feature type="region of interest" description="Disordered" evidence="1">
    <location>
        <begin position="1"/>
        <end position="32"/>
    </location>
</feature>
<feature type="region of interest" description="Disordered" evidence="1">
    <location>
        <begin position="55"/>
        <end position="91"/>
    </location>
</feature>
<protein>
    <submittedName>
        <fullName evidence="2">Uncharacterized protein</fullName>
    </submittedName>
</protein>